<evidence type="ECO:0000313" key="9">
    <source>
        <dbReference type="EMBL" id="RMC17930.1"/>
    </source>
</evidence>
<dbReference type="InterPro" id="IPR057348">
    <property type="entry name" value="TELO2_ARM"/>
</dbReference>
<dbReference type="Pfam" id="PF25320">
    <property type="entry name" value="TELO2_ARM"/>
    <property type="match status" value="1"/>
</dbReference>
<comment type="similarity">
    <text evidence="2">Belongs to the TEL2 family.</text>
</comment>
<dbReference type="Proteomes" id="UP000269221">
    <property type="component" value="Unassembled WGS sequence"/>
</dbReference>
<dbReference type="InterPro" id="IPR038528">
    <property type="entry name" value="TEL2_C_sf"/>
</dbReference>
<evidence type="ECO:0000256" key="3">
    <source>
        <dbReference type="ARBA" id="ARBA00018231"/>
    </source>
</evidence>
<keyword evidence="10" id="KW-1185">Reference proteome</keyword>
<feature type="region of interest" description="Disordered" evidence="7">
    <location>
        <begin position="181"/>
        <end position="216"/>
    </location>
</feature>
<dbReference type="GO" id="GO:0051083">
    <property type="term" value="P:'de novo' cotranslational protein folding"/>
    <property type="evidence" value="ECO:0007669"/>
    <property type="project" value="TreeGrafter"/>
</dbReference>
<dbReference type="Pfam" id="PF10193">
    <property type="entry name" value="Telomere_reg-2"/>
    <property type="match status" value="1"/>
</dbReference>
<feature type="compositionally biased region" description="Acidic residues" evidence="7">
    <location>
        <begin position="621"/>
        <end position="634"/>
    </location>
</feature>
<comment type="caution">
    <text evidence="9">The sequence shown here is derived from an EMBL/GenBank/DDBJ whole genome shotgun (WGS) entry which is preliminary data.</text>
</comment>
<dbReference type="InterPro" id="IPR051970">
    <property type="entry name" value="TEL2_Regulation"/>
</dbReference>
<gene>
    <name evidence="9" type="ORF">DUI87_05599</name>
</gene>
<name>A0A3M0L4M7_HIRRU</name>
<dbReference type="FunFam" id="1.25.40.720:FF:000001">
    <property type="entry name" value="Telomere length regulation protein TEL2"/>
    <property type="match status" value="1"/>
</dbReference>
<accession>A0A3M0L4M7</accession>
<dbReference type="InterPro" id="IPR035979">
    <property type="entry name" value="RBD_domain_sf"/>
</dbReference>
<dbReference type="GO" id="GO:0003723">
    <property type="term" value="F:RNA binding"/>
    <property type="evidence" value="ECO:0007669"/>
    <property type="project" value="UniProtKB-UniRule"/>
</dbReference>
<dbReference type="Gene3D" id="3.30.70.330">
    <property type="match status" value="1"/>
</dbReference>
<feature type="compositionally biased region" description="Basic residues" evidence="7">
    <location>
        <begin position="92"/>
        <end position="108"/>
    </location>
</feature>
<dbReference type="FunFam" id="3.30.70.330:FF:000210">
    <property type="entry name" value="RNA-binding protein with serine-rich domain 1"/>
    <property type="match status" value="1"/>
</dbReference>
<dbReference type="SUPFAM" id="SSF54928">
    <property type="entry name" value="RNA-binding domain, RBD"/>
    <property type="match status" value="1"/>
</dbReference>
<feature type="region of interest" description="Disordered" evidence="7">
    <location>
        <begin position="1"/>
        <end position="111"/>
    </location>
</feature>
<sequence>MAPGQSGSPAEVAVSSLAVKEERDRKALKAPSPTKRKDRSEEKSKDRSKDKAATKESGEKDRGRDKTRKRRSASSGSSSTRSKPPKRDEKERKRRSPSPRPTKVHVGRLTRNVTKDHIMEIFSTYGKIKMIDMPVDRLNPHLSKGYAYVEFENPDDAEKALKHMDGGQIDGQEITATAVLAPRPRPPPRRFSPPRRMLPPPPMWRRSPPRMRRSSGLDSKDIVGVLEQFLQDGRVSALLWEVCQHQAQAGCPELQDTLLNKIVCLPEHVSNKLQGKNPPVFFPQNYFLLLGDAVLQVLEKISDSLRGGLDCSISFVSHVLGKVCFHGRQKEILGVLVPRLTDLTKSDCIWQRICWRLVECVPDRWMEAVVLGFVQRAPRADVLSRLLGNLVVKNKKAQFVVTQKMLLLQYGHTVLQELLETWSSSSAVKHAPIEQQLYISKAILICLSHLKESEIESCRQELLTSMMEGMKCHLDSSLPQLRRLGMVVAESISSKINTEGPVLKFEVKVSVKFMTGVLGLEEVKALNQMIQTIIAHFHLEIRRGSHTFKKEESLYIKTIACNSQYEEDDETRELKSLLVQTPSFCVVPSRPDDDWSEKADAALPLVPESDEKSHTAAPVVPDEESDVELDSDDDLIPYDMSEDKELKMKAPVYIRDCIEVLTGSRSEDVDKWEATVKALESLIRKNPAATREVKYYDLGYKRAVSVELAKILLHLEEKTCIEGFVELRQKAQVAVLTTDPIPVAKYLTSQFYSLNYSLRQRMDILDVLVLAAQELSCPKFSGKIKHSGAQKPRIQLLLESDSSKDWRRIVDERIKSKTRRFDTGQSHVELASCPNKFNSVAGYFFFPLIQHFDRPLTTFDLLGEDHLVLGRLVHTLAILMYLAVNTVEQLAPPTLCGASPNGMMECVMSLVGPNGPLSEDVPLEDGGVVKELTVAASFADVMEKDPDGDCRRLALQNLLLMENLKKKLAAVPS</sequence>
<dbReference type="GO" id="GO:0042162">
    <property type="term" value="F:telomeric DNA binding"/>
    <property type="evidence" value="ECO:0007669"/>
    <property type="project" value="TreeGrafter"/>
</dbReference>
<proteinExistence type="inferred from homology"/>
<protein>
    <recommendedName>
        <fullName evidence="3">Telomere length regulation protein TEL2 homolog</fullName>
    </recommendedName>
</protein>
<organism evidence="9 10">
    <name type="scientific">Hirundo rustica rustica</name>
    <dbReference type="NCBI Taxonomy" id="333673"/>
    <lineage>
        <taxon>Eukaryota</taxon>
        <taxon>Metazoa</taxon>
        <taxon>Chordata</taxon>
        <taxon>Craniata</taxon>
        <taxon>Vertebrata</taxon>
        <taxon>Euteleostomi</taxon>
        <taxon>Archelosauria</taxon>
        <taxon>Archosauria</taxon>
        <taxon>Dinosauria</taxon>
        <taxon>Saurischia</taxon>
        <taxon>Theropoda</taxon>
        <taxon>Coelurosauria</taxon>
        <taxon>Aves</taxon>
        <taxon>Neognathae</taxon>
        <taxon>Neoaves</taxon>
        <taxon>Telluraves</taxon>
        <taxon>Australaves</taxon>
        <taxon>Passeriformes</taxon>
        <taxon>Sylvioidea</taxon>
        <taxon>Hirundinidae</taxon>
        <taxon>Hirundo</taxon>
    </lineage>
</organism>
<dbReference type="STRING" id="333673.A0A3M0L4M7"/>
<dbReference type="InterPro" id="IPR034201">
    <property type="entry name" value="RNPS1_RRM"/>
</dbReference>
<dbReference type="PROSITE" id="PS50102">
    <property type="entry name" value="RRM"/>
    <property type="match status" value="1"/>
</dbReference>
<evidence type="ECO:0000256" key="1">
    <source>
        <dbReference type="ARBA" id="ARBA00004496"/>
    </source>
</evidence>
<feature type="compositionally biased region" description="Low complexity" evidence="7">
    <location>
        <begin position="73"/>
        <end position="82"/>
    </location>
</feature>
<dbReference type="GO" id="GO:0051879">
    <property type="term" value="F:Hsp90 protein binding"/>
    <property type="evidence" value="ECO:0007669"/>
    <property type="project" value="TreeGrafter"/>
</dbReference>
<feature type="compositionally biased region" description="Pro residues" evidence="7">
    <location>
        <begin position="183"/>
        <end position="203"/>
    </location>
</feature>
<evidence type="ECO:0000256" key="6">
    <source>
        <dbReference type="PROSITE-ProRule" id="PRU00176"/>
    </source>
</evidence>
<evidence type="ECO:0000256" key="7">
    <source>
        <dbReference type="SAM" id="MobiDB-lite"/>
    </source>
</evidence>
<dbReference type="Gene3D" id="1.25.40.720">
    <property type="entry name" value="Telomere length regulation protein 2, C-terminal domain"/>
    <property type="match status" value="2"/>
</dbReference>
<dbReference type="Pfam" id="PF00076">
    <property type="entry name" value="RRM_1"/>
    <property type="match status" value="1"/>
</dbReference>
<dbReference type="InterPro" id="IPR003954">
    <property type="entry name" value="RRM_euk-type"/>
</dbReference>
<comment type="subcellular location">
    <subcellularLocation>
        <location evidence="1">Cytoplasm</location>
    </subcellularLocation>
</comment>
<dbReference type="InterPro" id="IPR019337">
    <property type="entry name" value="Telomere_length_regulation_dom"/>
</dbReference>
<feature type="compositionally biased region" description="Basic and acidic residues" evidence="7">
    <location>
        <begin position="38"/>
        <end position="64"/>
    </location>
</feature>
<evidence type="ECO:0000259" key="8">
    <source>
        <dbReference type="PROSITE" id="PS50102"/>
    </source>
</evidence>
<reference evidence="9 10" key="1">
    <citation type="submission" date="2018-07" db="EMBL/GenBank/DDBJ databases">
        <title>A high quality draft genome assembly of the barn swallow (H. rustica rustica).</title>
        <authorList>
            <person name="Formenti G."/>
            <person name="Chiara M."/>
            <person name="Poveda L."/>
            <person name="Francoijs K.-J."/>
            <person name="Bonisoli-Alquati A."/>
            <person name="Canova L."/>
            <person name="Gianfranceschi L."/>
            <person name="Horner D.S."/>
            <person name="Saino N."/>
        </authorList>
    </citation>
    <scope>NUCLEOTIDE SEQUENCE [LARGE SCALE GENOMIC DNA]</scope>
    <source>
        <strain evidence="9">Chelidonia</strain>
        <tissue evidence="9">Blood</tissue>
    </source>
</reference>
<dbReference type="SMART" id="SM00360">
    <property type="entry name" value="RRM"/>
    <property type="match status" value="1"/>
</dbReference>
<dbReference type="CDD" id="cd12365">
    <property type="entry name" value="RRM_RNPS1"/>
    <property type="match status" value="1"/>
</dbReference>
<dbReference type="PANTHER" id="PTHR15830:SF10">
    <property type="entry name" value="TELOMERE LENGTH REGULATION PROTEIN TEL2 HOMOLOG"/>
    <property type="match status" value="1"/>
</dbReference>
<dbReference type="OrthoDB" id="10258062at2759"/>
<keyword evidence="5 6" id="KW-0694">RNA-binding</keyword>
<dbReference type="GO" id="GO:0005829">
    <property type="term" value="C:cytosol"/>
    <property type="evidence" value="ECO:0007669"/>
    <property type="project" value="TreeGrafter"/>
</dbReference>
<evidence type="ECO:0000256" key="2">
    <source>
        <dbReference type="ARBA" id="ARBA00006133"/>
    </source>
</evidence>
<feature type="domain" description="RRM" evidence="8">
    <location>
        <begin position="102"/>
        <end position="181"/>
    </location>
</feature>
<dbReference type="InterPro" id="IPR012677">
    <property type="entry name" value="Nucleotide-bd_a/b_plait_sf"/>
</dbReference>
<dbReference type="EMBL" id="QRBI01000098">
    <property type="protein sequence ID" value="RMC17930.1"/>
    <property type="molecule type" value="Genomic_DNA"/>
</dbReference>
<evidence type="ECO:0000256" key="4">
    <source>
        <dbReference type="ARBA" id="ARBA00022490"/>
    </source>
</evidence>
<evidence type="ECO:0000313" key="10">
    <source>
        <dbReference type="Proteomes" id="UP000269221"/>
    </source>
</evidence>
<feature type="region of interest" description="Disordered" evidence="7">
    <location>
        <begin position="605"/>
        <end position="634"/>
    </location>
</feature>
<dbReference type="SMART" id="SM00361">
    <property type="entry name" value="RRM_1"/>
    <property type="match status" value="1"/>
</dbReference>
<dbReference type="AlphaFoldDB" id="A0A3M0L4M7"/>
<dbReference type="InterPro" id="IPR000504">
    <property type="entry name" value="RRM_dom"/>
</dbReference>
<dbReference type="PANTHER" id="PTHR15830">
    <property type="entry name" value="TELOMERE LENGTH REGULATION PROTEIN TEL2 FAMILY MEMBER"/>
    <property type="match status" value="1"/>
</dbReference>
<keyword evidence="4" id="KW-0963">Cytoplasm</keyword>
<evidence type="ECO:0000256" key="5">
    <source>
        <dbReference type="ARBA" id="ARBA00022884"/>
    </source>
</evidence>